<dbReference type="Gene3D" id="3.30.1330.230">
    <property type="match status" value="1"/>
</dbReference>
<sequence>MRLSSTDHHPRLNPDFDRLARRIISPLTGLSRTLGFMMRGRDEPRIIVSGAQLTGVEHLLGRKSGLTYHIGGCGIYTEEALIRSVGETVERYAQVVRPLTADYESVFETQASMTEAGRSALVGPFARPFRDEQYAQDTFAYSPLESDSPITWTPTRSLITGETRWAPAQLLYIGYQLRKREGEPWLNSAVTTGSAAHTSPELAVRSALYELIHGDAAMGHWYTDRIAPQVRFGRRTTALKALLDRHLAGSQVTPTFHYLELPGFNVHVTACVMRGRPGSGRGHNLGLGIASSLEDSLYKAFLESAAGVQLSKMLRISPELVDGAVGARTTDTTQMFDLDANVAHYARPDGAAVLDRKFPKDQFVDASDLPADGASDVRSEIDAVIAGYKRLGAELVFADCTTPEARRLGFYVPRVWSPDTMSLCLPSAPPLNHPRFQAYGAVADAMLPHPYA</sequence>
<keyword evidence="3" id="KW-1185">Reference proteome</keyword>
<dbReference type="Pfam" id="PF02624">
    <property type="entry name" value="YcaO"/>
    <property type="match status" value="1"/>
</dbReference>
<evidence type="ECO:0000259" key="1">
    <source>
        <dbReference type="PROSITE" id="PS51664"/>
    </source>
</evidence>
<name>A0A1Q5Q0I0_9ACTO</name>
<feature type="domain" description="YcaO" evidence="1">
    <location>
        <begin position="72"/>
        <end position="452"/>
    </location>
</feature>
<dbReference type="Proteomes" id="UP000185628">
    <property type="component" value="Unassembled WGS sequence"/>
</dbReference>
<dbReference type="PANTHER" id="PTHR37809">
    <property type="entry name" value="RIBOSOMAL PROTEIN S12 METHYLTHIOTRANSFERASE ACCESSORY FACTOR YCAO"/>
    <property type="match status" value="1"/>
</dbReference>
<protein>
    <recommendedName>
        <fullName evidence="1">YcaO domain-containing protein</fullName>
    </recommendedName>
</protein>
<accession>A0A1Q5Q0I0</accession>
<reference evidence="3" key="1">
    <citation type="submission" date="2016-12" db="EMBL/GenBank/DDBJ databases">
        <authorList>
            <person name="Meng X."/>
        </authorList>
    </citation>
    <scope>NUCLEOTIDE SEQUENCE [LARGE SCALE GENOMIC DNA]</scope>
    <source>
        <strain evidence="3">DSM 19116</strain>
    </source>
</reference>
<dbReference type="Gene3D" id="3.30.160.660">
    <property type="match status" value="1"/>
</dbReference>
<dbReference type="AlphaFoldDB" id="A0A1Q5Q0I0"/>
<dbReference type="Gene3D" id="3.30.40.250">
    <property type="match status" value="1"/>
</dbReference>
<dbReference type="InterPro" id="IPR003776">
    <property type="entry name" value="YcaO-like_dom"/>
</dbReference>
<dbReference type="PANTHER" id="PTHR37809:SF1">
    <property type="entry name" value="RIBOSOMAL PROTEIN S12 METHYLTHIOTRANSFERASE ACCESSORY FACTOR YCAO"/>
    <property type="match status" value="1"/>
</dbReference>
<evidence type="ECO:0000313" key="3">
    <source>
        <dbReference type="Proteomes" id="UP000185628"/>
    </source>
</evidence>
<comment type="caution">
    <text evidence="2">The sequence shown here is derived from an EMBL/GenBank/DDBJ whole genome shotgun (WGS) entry which is preliminary data.</text>
</comment>
<proteinExistence type="predicted"/>
<dbReference type="EMBL" id="MQVR01000074">
    <property type="protein sequence ID" value="OKL53246.1"/>
    <property type="molecule type" value="Genomic_DNA"/>
</dbReference>
<evidence type="ECO:0000313" key="2">
    <source>
        <dbReference type="EMBL" id="OKL53246.1"/>
    </source>
</evidence>
<organism evidence="2 3">
    <name type="scientific">Bowdeniella nasicola</name>
    <dbReference type="NCBI Taxonomy" id="208480"/>
    <lineage>
        <taxon>Bacteria</taxon>
        <taxon>Bacillati</taxon>
        <taxon>Actinomycetota</taxon>
        <taxon>Actinomycetes</taxon>
        <taxon>Actinomycetales</taxon>
        <taxon>Actinomycetaceae</taxon>
        <taxon>Bowdeniella</taxon>
    </lineage>
</organism>
<gene>
    <name evidence="2" type="ORF">BSZ39_10475</name>
</gene>
<dbReference type="PROSITE" id="PS51664">
    <property type="entry name" value="YCAO"/>
    <property type="match status" value="1"/>
</dbReference>